<evidence type="ECO:0000313" key="1">
    <source>
        <dbReference type="EMBL" id="CCG41166.1"/>
    </source>
</evidence>
<reference evidence="1 2" key="1">
    <citation type="journal article" date="2012" name="J. Bacteriol.">
        <title>Draft Genome Sequence of the Purple Photosynthetic Bacterium Phaeospirillum molischianum DSM120, a Particularly Versatile Bacterium.</title>
        <authorList>
            <person name="Duquesne K."/>
            <person name="Prima V."/>
            <person name="Ji B."/>
            <person name="Rouy Z."/>
            <person name="Medigue C."/>
            <person name="Talla E."/>
            <person name="Sturgis J.N."/>
        </authorList>
    </citation>
    <scope>NUCLEOTIDE SEQUENCE [LARGE SCALE GENOMIC DNA]</scope>
    <source>
        <strain evidence="2">DSM120</strain>
    </source>
</reference>
<sequence length="41" mass="4873">MPLFVLTAHAKNEQADLSQEDRNDLRRLTKLLVDSYERKTR</sequence>
<keyword evidence="2" id="KW-1185">Reference proteome</keyword>
<dbReference type="EMBL" id="CAHP01000020">
    <property type="protein sequence ID" value="CCG41166.1"/>
    <property type="molecule type" value="Genomic_DNA"/>
</dbReference>
<accession>H8FS28</accession>
<evidence type="ECO:0000313" key="2">
    <source>
        <dbReference type="Proteomes" id="UP000004169"/>
    </source>
</evidence>
<dbReference type="Proteomes" id="UP000004169">
    <property type="component" value="Unassembled WGS sequence"/>
</dbReference>
<gene>
    <name evidence="1" type="ORF">PHAMO_270007</name>
</gene>
<organism evidence="1 2">
    <name type="scientific">Magnetospirillum molischianum DSM 120</name>
    <dbReference type="NCBI Taxonomy" id="1150626"/>
    <lineage>
        <taxon>Bacteria</taxon>
        <taxon>Pseudomonadati</taxon>
        <taxon>Pseudomonadota</taxon>
        <taxon>Alphaproteobacteria</taxon>
        <taxon>Rhodospirillales</taxon>
        <taxon>Rhodospirillaceae</taxon>
        <taxon>Magnetospirillum</taxon>
    </lineage>
</organism>
<dbReference type="STRING" id="1150626.PHAMO_270007"/>
<name>H8FS28_MAGML</name>
<protein>
    <submittedName>
        <fullName evidence="1">Uncharacterized protein</fullName>
    </submittedName>
</protein>
<proteinExistence type="predicted"/>
<dbReference type="AlphaFoldDB" id="H8FS28"/>
<comment type="caution">
    <text evidence="1">The sequence shown here is derived from an EMBL/GenBank/DDBJ whole genome shotgun (WGS) entry which is preliminary data.</text>
</comment>